<sequence>MRVSIPGVPRLAEPVLLHVCITCRAGLDLREGDVPEGQRLHDAVAEALAARPDSPVRLRAATCMASCEQGCAAALAAAGKWQYLLGRLLPEQAGDLLDYGALFAASRTGVVMPSKRPASLKQVVLGRVPPFAAPEPAEPTQTAPENAA</sequence>
<dbReference type="EMBL" id="CP015583">
    <property type="protein sequence ID" value="APT56866.1"/>
    <property type="molecule type" value="Genomic_DNA"/>
</dbReference>
<dbReference type="STRING" id="257708.RGI145_06865"/>
<evidence type="ECO:0000313" key="1">
    <source>
        <dbReference type="EMBL" id="APT56866.1"/>
    </source>
</evidence>
<dbReference type="Proteomes" id="UP000185494">
    <property type="component" value="Chromosome 1"/>
</dbReference>
<dbReference type="InterPro" id="IPR012863">
    <property type="entry name" value="DUF1636"/>
</dbReference>
<proteinExistence type="predicted"/>
<name>A0A1L7ADK7_9PROT</name>
<dbReference type="KEGG" id="rgi:RGI145_06865"/>
<evidence type="ECO:0000313" key="2">
    <source>
        <dbReference type="Proteomes" id="UP000185494"/>
    </source>
</evidence>
<organism evidence="1 2">
    <name type="scientific">Roseomonas gilardii</name>
    <dbReference type="NCBI Taxonomy" id="257708"/>
    <lineage>
        <taxon>Bacteria</taxon>
        <taxon>Pseudomonadati</taxon>
        <taxon>Pseudomonadota</taxon>
        <taxon>Alphaproteobacteria</taxon>
        <taxon>Acetobacterales</taxon>
        <taxon>Roseomonadaceae</taxon>
        <taxon>Roseomonas</taxon>
    </lineage>
</organism>
<reference evidence="1 2" key="1">
    <citation type="submission" date="2016-05" db="EMBL/GenBank/DDBJ databases">
        <title>Complete Genome and Methylome Analysis of Psychrotrophic Bacterial Isolates from Antarctic Lake Untersee.</title>
        <authorList>
            <person name="Fomenkov A."/>
            <person name="Akimov V.N."/>
            <person name="Vasilyeva L.V."/>
            <person name="Andersen D."/>
            <person name="Vincze T."/>
            <person name="Roberts R.J."/>
        </authorList>
    </citation>
    <scope>NUCLEOTIDE SEQUENCE [LARGE SCALE GENOMIC DNA]</scope>
    <source>
        <strain evidence="1 2">U14-5</strain>
    </source>
</reference>
<dbReference type="RefSeq" id="WP_075797786.1">
    <property type="nucleotide sequence ID" value="NZ_CP015583.1"/>
</dbReference>
<dbReference type="eggNOG" id="COG5469">
    <property type="taxonomic scope" value="Bacteria"/>
</dbReference>
<protein>
    <recommendedName>
        <fullName evidence="3">Metal-binding protein</fullName>
    </recommendedName>
</protein>
<gene>
    <name evidence="1" type="ORF">RGI145_06865</name>
</gene>
<dbReference type="Pfam" id="PF07845">
    <property type="entry name" value="DUF1636"/>
    <property type="match status" value="1"/>
</dbReference>
<evidence type="ECO:0008006" key="3">
    <source>
        <dbReference type="Google" id="ProtNLM"/>
    </source>
</evidence>
<dbReference type="CDD" id="cd02980">
    <property type="entry name" value="TRX_Fd_family"/>
    <property type="match status" value="1"/>
</dbReference>
<accession>A0A1L7ADK7</accession>
<dbReference type="AlphaFoldDB" id="A0A1L7ADK7"/>